<dbReference type="Pfam" id="PF00512">
    <property type="entry name" value="HisKA"/>
    <property type="match status" value="1"/>
</dbReference>
<dbReference type="SUPFAM" id="SSF47384">
    <property type="entry name" value="Homodimeric domain of signal transducing histidine kinase"/>
    <property type="match status" value="1"/>
</dbReference>
<dbReference type="Proteomes" id="UP000268857">
    <property type="component" value="Unassembled WGS sequence"/>
</dbReference>
<proteinExistence type="predicted"/>
<comment type="catalytic activity">
    <reaction evidence="1">
        <text>ATP + protein L-histidine = ADP + protein N-phospho-L-histidine.</text>
        <dbReference type="EC" id="2.7.13.3"/>
    </reaction>
</comment>
<name>A0A433N945_CHLFR</name>
<evidence type="ECO:0000256" key="5">
    <source>
        <dbReference type="ARBA" id="ARBA00022777"/>
    </source>
</evidence>
<feature type="domain" description="Histidine kinase" evidence="8">
    <location>
        <begin position="231"/>
        <end position="359"/>
    </location>
</feature>
<dbReference type="EMBL" id="RSCJ01000015">
    <property type="protein sequence ID" value="RUR78222.1"/>
    <property type="molecule type" value="Genomic_DNA"/>
</dbReference>
<dbReference type="CDD" id="cd00082">
    <property type="entry name" value="HisKA"/>
    <property type="match status" value="1"/>
</dbReference>
<dbReference type="AlphaFoldDB" id="A0A433N945"/>
<dbReference type="GO" id="GO:0000155">
    <property type="term" value="F:phosphorelay sensor kinase activity"/>
    <property type="evidence" value="ECO:0007669"/>
    <property type="project" value="InterPro"/>
</dbReference>
<keyword evidence="10" id="KW-1185">Reference proteome</keyword>
<evidence type="ECO:0000259" key="8">
    <source>
        <dbReference type="PROSITE" id="PS50109"/>
    </source>
</evidence>
<feature type="coiled-coil region" evidence="7">
    <location>
        <begin position="201"/>
        <end position="231"/>
    </location>
</feature>
<keyword evidence="3" id="KW-0597">Phosphoprotein</keyword>
<dbReference type="EC" id="2.7.13.3" evidence="2"/>
<dbReference type="InterPro" id="IPR005467">
    <property type="entry name" value="His_kinase_dom"/>
</dbReference>
<comment type="caution">
    <text evidence="9">The sequence shown here is derived from an EMBL/GenBank/DDBJ whole genome shotgun (WGS) entry which is preliminary data.</text>
</comment>
<evidence type="ECO:0000256" key="3">
    <source>
        <dbReference type="ARBA" id="ARBA00022553"/>
    </source>
</evidence>
<keyword evidence="5" id="KW-0418">Kinase</keyword>
<dbReference type="PANTHER" id="PTHR43047:SF63">
    <property type="entry name" value="HISTIDINE KINASE"/>
    <property type="match status" value="1"/>
</dbReference>
<evidence type="ECO:0000256" key="7">
    <source>
        <dbReference type="SAM" id="Coils"/>
    </source>
</evidence>
<dbReference type="GO" id="GO:0009927">
    <property type="term" value="F:histidine phosphotransfer kinase activity"/>
    <property type="evidence" value="ECO:0007669"/>
    <property type="project" value="TreeGrafter"/>
</dbReference>
<dbReference type="PROSITE" id="PS50109">
    <property type="entry name" value="HIS_KIN"/>
    <property type="match status" value="1"/>
</dbReference>
<keyword evidence="4" id="KW-0808">Transferase</keyword>
<dbReference type="InterPro" id="IPR003661">
    <property type="entry name" value="HisK_dim/P_dom"/>
</dbReference>
<keyword evidence="7" id="KW-0175">Coiled coil</keyword>
<dbReference type="Gene3D" id="3.30.565.10">
    <property type="entry name" value="Histidine kinase-like ATPase, C-terminal domain"/>
    <property type="match status" value="1"/>
</dbReference>
<evidence type="ECO:0000313" key="10">
    <source>
        <dbReference type="Proteomes" id="UP000268857"/>
    </source>
</evidence>
<dbReference type="PANTHER" id="PTHR43047">
    <property type="entry name" value="TWO-COMPONENT HISTIDINE PROTEIN KINASE"/>
    <property type="match status" value="1"/>
</dbReference>
<dbReference type="SUPFAM" id="SSF55874">
    <property type="entry name" value="ATPase domain of HSP90 chaperone/DNA topoisomerase II/histidine kinase"/>
    <property type="match status" value="1"/>
</dbReference>
<reference evidence="9 10" key="1">
    <citation type="journal article" date="2019" name="Genome Biol. Evol.">
        <title>Day and night: Metabolic profiles and evolutionary relationships of six axenic non-marine cyanobacteria.</title>
        <authorList>
            <person name="Will S.E."/>
            <person name="Henke P."/>
            <person name="Boedeker C."/>
            <person name="Huang S."/>
            <person name="Brinkmann H."/>
            <person name="Rohde M."/>
            <person name="Jarek M."/>
            <person name="Friedl T."/>
            <person name="Seufert S."/>
            <person name="Schumacher M."/>
            <person name="Overmann J."/>
            <person name="Neumann-Schaal M."/>
            <person name="Petersen J."/>
        </authorList>
    </citation>
    <scope>NUCLEOTIDE SEQUENCE [LARGE SCALE GENOMIC DNA]</scope>
    <source>
        <strain evidence="9 10">PCC 6912</strain>
    </source>
</reference>
<dbReference type="InterPro" id="IPR036097">
    <property type="entry name" value="HisK_dim/P_sf"/>
</dbReference>
<sequence length="359" mass="40648">MQQYSSLPEQNSQVDATSKLLTKIQQLQAELWLERSLNKLQNSLNSCLVSFFTKNQQTATTEAEIFKTVVDELKNALAQGRVAIALVEPQKTVCKVSYIDCASCRCASSPSFLEMRGKKLDLELEAEIEIEDLEFLSKQEPPSAWQLTDINQSIIGWLIFTTASIPCDGESLEDRSIELRAELMARAAKQCVATIAQLRQIQSLQQHCQRLEHFNQELERTNQLKNQFLANTSHEIRTPLSSIIGFTHLLLAKGYEPNNERHQEYLHIIQSSGKHLLALINDILDLSKIEANQLEVQCETVDVPTLCRNILTLVKEKAANKNLKLVLELDPNVTTFVADSLRLKQMLLNLLFNALRGYL</sequence>
<dbReference type="GO" id="GO:0005886">
    <property type="term" value="C:plasma membrane"/>
    <property type="evidence" value="ECO:0007669"/>
    <property type="project" value="TreeGrafter"/>
</dbReference>
<accession>A0A433N945</accession>
<evidence type="ECO:0000256" key="2">
    <source>
        <dbReference type="ARBA" id="ARBA00012438"/>
    </source>
</evidence>
<dbReference type="FunFam" id="1.10.287.130:FF:000001">
    <property type="entry name" value="Two-component sensor histidine kinase"/>
    <property type="match status" value="1"/>
</dbReference>
<dbReference type="SMART" id="SM00388">
    <property type="entry name" value="HisKA"/>
    <property type="match status" value="1"/>
</dbReference>
<gene>
    <name evidence="9" type="ORF">PCC6912_35640</name>
</gene>
<protein>
    <recommendedName>
        <fullName evidence="2">histidine kinase</fullName>
        <ecNumber evidence="2">2.7.13.3</ecNumber>
    </recommendedName>
</protein>
<evidence type="ECO:0000256" key="1">
    <source>
        <dbReference type="ARBA" id="ARBA00000085"/>
    </source>
</evidence>
<organism evidence="9 10">
    <name type="scientific">Chlorogloeopsis fritschii PCC 6912</name>
    <dbReference type="NCBI Taxonomy" id="211165"/>
    <lineage>
        <taxon>Bacteria</taxon>
        <taxon>Bacillati</taxon>
        <taxon>Cyanobacteriota</taxon>
        <taxon>Cyanophyceae</taxon>
        <taxon>Nostocales</taxon>
        <taxon>Chlorogloeopsidaceae</taxon>
        <taxon>Chlorogloeopsis</taxon>
    </lineage>
</organism>
<evidence type="ECO:0000256" key="4">
    <source>
        <dbReference type="ARBA" id="ARBA00022679"/>
    </source>
</evidence>
<evidence type="ECO:0000313" key="9">
    <source>
        <dbReference type="EMBL" id="RUR78222.1"/>
    </source>
</evidence>
<dbReference type="InterPro" id="IPR036890">
    <property type="entry name" value="HATPase_C_sf"/>
</dbReference>
<keyword evidence="6" id="KW-0902">Two-component regulatory system</keyword>
<dbReference type="Gene3D" id="1.10.287.130">
    <property type="match status" value="1"/>
</dbReference>
<evidence type="ECO:0000256" key="6">
    <source>
        <dbReference type="ARBA" id="ARBA00023012"/>
    </source>
</evidence>